<comment type="caution">
    <text evidence="1">The sequence shown here is derived from an EMBL/GenBank/DDBJ whole genome shotgun (WGS) entry which is preliminary data.</text>
</comment>
<reference evidence="2" key="1">
    <citation type="journal article" date="2019" name="Int. J. Syst. Evol. Microbiol.">
        <title>The Global Catalogue of Microorganisms (GCM) 10K type strain sequencing project: providing services to taxonomists for standard genome sequencing and annotation.</title>
        <authorList>
            <consortium name="The Broad Institute Genomics Platform"/>
            <consortium name="The Broad Institute Genome Sequencing Center for Infectious Disease"/>
            <person name="Wu L."/>
            <person name="Ma J."/>
        </authorList>
    </citation>
    <scope>NUCLEOTIDE SEQUENCE [LARGE SCALE GENOMIC DNA]</scope>
    <source>
        <strain evidence="2">JCM 15896</strain>
    </source>
</reference>
<protein>
    <recommendedName>
        <fullName evidence="3">DUF3570 domain-containing protein</fullName>
    </recommendedName>
</protein>
<keyword evidence="2" id="KW-1185">Reference proteome</keyword>
<evidence type="ECO:0000313" key="2">
    <source>
        <dbReference type="Proteomes" id="UP001500359"/>
    </source>
</evidence>
<dbReference type="Proteomes" id="UP001500359">
    <property type="component" value="Unassembled WGS sequence"/>
</dbReference>
<sequence>MIKRSIIAFVLLELLLVLAFSVRAAVLPQERADVMYHSYQGDGMDIKGPSILLRKQIGNKFSVSGNYYVDMISGASIDVLATASPYEEERTEHSVGVDFLHNKTLMNLNFTSSSENDFEARSVHFGISQDFFGDLTTLSMGYSKGWDEVGKRGDENFLEHADRQQFQLGLTQVLTKSMIMGLTFENISDEGYLNNPYRAVRFADPSSERGFRFETEVYPNTRTSNAAAINLNYYLPYRASIYGEARIFSDTWGIDANSVKLGYIHTFGDDWILDFRVRHYQQDSADFYQDLFARSAEFNFRARDKEMSTFTNLSIGLSVTYEYQFSQSSWFSKATINYELDHLRFQYDDFRNVLADGPVGEEPLFEFSANVTRIFASLWY</sequence>
<name>A0ABP3WRR3_9ALTE</name>
<dbReference type="Pfam" id="PF12094">
    <property type="entry name" value="DUF3570"/>
    <property type="match status" value="2"/>
</dbReference>
<dbReference type="SUPFAM" id="SSF56935">
    <property type="entry name" value="Porins"/>
    <property type="match status" value="1"/>
</dbReference>
<accession>A0ABP3WRR3</accession>
<gene>
    <name evidence="1" type="ORF">GCM10009114_14300</name>
</gene>
<organism evidence="1 2">
    <name type="scientific">Aliiglaciecola litoralis</name>
    <dbReference type="NCBI Taxonomy" id="582857"/>
    <lineage>
        <taxon>Bacteria</taxon>
        <taxon>Pseudomonadati</taxon>
        <taxon>Pseudomonadota</taxon>
        <taxon>Gammaproteobacteria</taxon>
        <taxon>Alteromonadales</taxon>
        <taxon>Alteromonadaceae</taxon>
        <taxon>Aliiglaciecola</taxon>
    </lineage>
</organism>
<evidence type="ECO:0000313" key="1">
    <source>
        <dbReference type="EMBL" id="GAA0855427.1"/>
    </source>
</evidence>
<dbReference type="EMBL" id="BAAAFD010000003">
    <property type="protein sequence ID" value="GAA0855427.1"/>
    <property type="molecule type" value="Genomic_DNA"/>
</dbReference>
<dbReference type="RefSeq" id="WP_343858125.1">
    <property type="nucleotide sequence ID" value="NZ_BAAAFD010000003.1"/>
</dbReference>
<dbReference type="InterPro" id="IPR021953">
    <property type="entry name" value="DUF3570"/>
</dbReference>
<evidence type="ECO:0008006" key="3">
    <source>
        <dbReference type="Google" id="ProtNLM"/>
    </source>
</evidence>
<proteinExistence type="predicted"/>